<proteinExistence type="predicted"/>
<dbReference type="AlphaFoldDB" id="A0AAE0GPP3"/>
<protein>
    <submittedName>
        <fullName evidence="1">Uncharacterized protein</fullName>
    </submittedName>
</protein>
<evidence type="ECO:0000313" key="1">
    <source>
        <dbReference type="EMBL" id="KAK3282100.1"/>
    </source>
</evidence>
<reference evidence="1 2" key="1">
    <citation type="journal article" date="2015" name="Genome Biol. Evol.">
        <title>Comparative Genomics of a Bacterivorous Green Alga Reveals Evolutionary Causalities and Consequences of Phago-Mixotrophic Mode of Nutrition.</title>
        <authorList>
            <person name="Burns J.A."/>
            <person name="Paasch A."/>
            <person name="Narechania A."/>
            <person name="Kim E."/>
        </authorList>
    </citation>
    <scope>NUCLEOTIDE SEQUENCE [LARGE SCALE GENOMIC DNA]</scope>
    <source>
        <strain evidence="1 2">PLY_AMNH</strain>
    </source>
</reference>
<sequence>MLRRTTSQRATLTTSNLQGFAATAPFIIDELVGKGSARLRDHLLGREFPKATPINVLSLLQARGESSM</sequence>
<accession>A0AAE0GPP3</accession>
<dbReference type="EMBL" id="LGRX02003542">
    <property type="protein sequence ID" value="KAK3282100.1"/>
    <property type="molecule type" value="Genomic_DNA"/>
</dbReference>
<organism evidence="1 2">
    <name type="scientific">Cymbomonas tetramitiformis</name>
    <dbReference type="NCBI Taxonomy" id="36881"/>
    <lineage>
        <taxon>Eukaryota</taxon>
        <taxon>Viridiplantae</taxon>
        <taxon>Chlorophyta</taxon>
        <taxon>Pyramimonadophyceae</taxon>
        <taxon>Pyramimonadales</taxon>
        <taxon>Pyramimonadaceae</taxon>
        <taxon>Cymbomonas</taxon>
    </lineage>
</organism>
<evidence type="ECO:0000313" key="2">
    <source>
        <dbReference type="Proteomes" id="UP001190700"/>
    </source>
</evidence>
<keyword evidence="2" id="KW-1185">Reference proteome</keyword>
<dbReference type="Proteomes" id="UP001190700">
    <property type="component" value="Unassembled WGS sequence"/>
</dbReference>
<name>A0AAE0GPP3_9CHLO</name>
<gene>
    <name evidence="1" type="ORF">CYMTET_10145</name>
</gene>
<comment type="caution">
    <text evidence="1">The sequence shown here is derived from an EMBL/GenBank/DDBJ whole genome shotgun (WGS) entry which is preliminary data.</text>
</comment>